<keyword evidence="2" id="KW-1185">Reference proteome</keyword>
<proteinExistence type="predicted"/>
<dbReference type="EMBL" id="MWQN01000003">
    <property type="protein sequence ID" value="OPC78413.1"/>
    <property type="molecule type" value="Genomic_DNA"/>
</dbReference>
<dbReference type="SUPFAM" id="SSF103032">
    <property type="entry name" value="Hypothetical protein YwqG"/>
    <property type="match status" value="1"/>
</dbReference>
<dbReference type="STRING" id="159449.B4N89_40395"/>
<dbReference type="Gene3D" id="2.30.320.10">
    <property type="entry name" value="YwqG-like"/>
    <property type="match status" value="1"/>
</dbReference>
<dbReference type="Proteomes" id="UP000190037">
    <property type="component" value="Unassembled WGS sequence"/>
</dbReference>
<organism evidence="1 2">
    <name type="scientific">Embleya scabrispora</name>
    <dbReference type="NCBI Taxonomy" id="159449"/>
    <lineage>
        <taxon>Bacteria</taxon>
        <taxon>Bacillati</taxon>
        <taxon>Actinomycetota</taxon>
        <taxon>Actinomycetes</taxon>
        <taxon>Kitasatosporales</taxon>
        <taxon>Streptomycetaceae</taxon>
        <taxon>Embleya</taxon>
    </lineage>
</organism>
<evidence type="ECO:0000313" key="2">
    <source>
        <dbReference type="Proteomes" id="UP000190037"/>
    </source>
</evidence>
<evidence type="ECO:0008006" key="3">
    <source>
        <dbReference type="Google" id="ProtNLM"/>
    </source>
</evidence>
<evidence type="ECO:0000313" key="1">
    <source>
        <dbReference type="EMBL" id="OPC78413.1"/>
    </source>
</evidence>
<sequence>MVAQFPWLGDLARVAVLLNPASGVPDAGASGVGGPLLWPTGEPWPECSLGHWVYHRDPLSAAERREWQEMDEARKARARNGTGAHNVVTHEEAAAQERIMNGASALDMRTWERISTRPDPCTDPVAMVPVMQLRACDAPRVFEGRDTDLLQVLWCPNDHDREDVAGGYPYGGPRLELRWRRSAEVGLTPATPQQPRRAADGYIPRPCTLSPVEAPDFPEHDELPEDLRDVVEAWCEDQEWDYHDDFACLDGWKVGGWPSWHLTDLQRITCSGTDCGRRMQLLLTMDSGGDPSLHVGRFGELRVFVCPDDPGHPIALNIQ</sequence>
<gene>
    <name evidence="1" type="ORF">B4N89_40395</name>
</gene>
<protein>
    <recommendedName>
        <fullName evidence="3">DUF1963 domain-containing protein</fullName>
    </recommendedName>
</protein>
<reference evidence="1 2" key="1">
    <citation type="submission" date="2017-03" db="EMBL/GenBank/DDBJ databases">
        <title>Draft genome sequence of Streptomyces scabrisporus NF3, endophyte isolated from Amphipterygium adstringens.</title>
        <authorList>
            <person name="Vazquez M."/>
            <person name="Ceapa C.D."/>
            <person name="Rodriguez Luna D."/>
            <person name="Sanchez Esquivel S."/>
        </authorList>
    </citation>
    <scope>NUCLEOTIDE SEQUENCE [LARGE SCALE GENOMIC DNA]</scope>
    <source>
        <strain evidence="1 2">NF3</strain>
    </source>
</reference>
<dbReference type="InterPro" id="IPR035948">
    <property type="entry name" value="YwqG-like_sf"/>
</dbReference>
<accession>A0A1T3NNA4</accession>
<comment type="caution">
    <text evidence="1">The sequence shown here is derived from an EMBL/GenBank/DDBJ whole genome shotgun (WGS) entry which is preliminary data.</text>
</comment>
<dbReference type="AlphaFoldDB" id="A0A1T3NNA4"/>
<name>A0A1T3NNA4_9ACTN</name>